<dbReference type="InterPro" id="IPR043132">
    <property type="entry name" value="BCAT-like_C"/>
</dbReference>
<comment type="cofactor">
    <cofactor evidence="1">
        <name>pyridoxal 5'-phosphate</name>
        <dbReference type="ChEBI" id="CHEBI:597326"/>
    </cofactor>
</comment>
<comment type="caution">
    <text evidence="11">The sequence shown here is derived from an EMBL/GenBank/DDBJ whole genome shotgun (WGS) entry which is preliminary data.</text>
</comment>
<dbReference type="EMBL" id="JAQQXP010000001">
    <property type="protein sequence ID" value="MDC8831266.1"/>
    <property type="molecule type" value="Genomic_DNA"/>
</dbReference>
<keyword evidence="5" id="KW-0289">Folate biosynthesis</keyword>
<dbReference type="Gene3D" id="3.20.10.10">
    <property type="entry name" value="D-amino Acid Aminotransferase, subunit A, domain 2"/>
    <property type="match status" value="1"/>
</dbReference>
<dbReference type="PANTHER" id="PTHR42743:SF2">
    <property type="entry name" value="AMINODEOXYCHORISMATE LYASE"/>
    <property type="match status" value="1"/>
</dbReference>
<evidence type="ECO:0000313" key="12">
    <source>
        <dbReference type="Proteomes" id="UP001218788"/>
    </source>
</evidence>
<dbReference type="Proteomes" id="UP001218788">
    <property type="component" value="Unassembled WGS sequence"/>
</dbReference>
<accession>A0ABT5L427</accession>
<evidence type="ECO:0000256" key="5">
    <source>
        <dbReference type="ARBA" id="ARBA00022909"/>
    </source>
</evidence>
<evidence type="ECO:0000256" key="7">
    <source>
        <dbReference type="ARBA" id="ARBA00035633"/>
    </source>
</evidence>
<dbReference type="Gene3D" id="3.30.470.10">
    <property type="match status" value="1"/>
</dbReference>
<dbReference type="GO" id="GO:0008696">
    <property type="term" value="F:4-amino-4-deoxychorismate lyase activity"/>
    <property type="evidence" value="ECO:0007669"/>
    <property type="project" value="UniProtKB-EC"/>
</dbReference>
<evidence type="ECO:0000256" key="1">
    <source>
        <dbReference type="ARBA" id="ARBA00001933"/>
    </source>
</evidence>
<dbReference type="EC" id="4.1.3.38" evidence="8 10"/>
<dbReference type="InterPro" id="IPR017824">
    <property type="entry name" value="Aminodeoxychorismate_lyase_IV"/>
</dbReference>
<keyword evidence="6 11" id="KW-0456">Lyase</keyword>
<evidence type="ECO:0000256" key="4">
    <source>
        <dbReference type="ARBA" id="ARBA00022898"/>
    </source>
</evidence>
<evidence type="ECO:0000256" key="6">
    <source>
        <dbReference type="ARBA" id="ARBA00023239"/>
    </source>
</evidence>
<comment type="similarity">
    <text evidence="2">Belongs to the class-IV pyridoxal-phosphate-dependent aminotransferase family.</text>
</comment>
<dbReference type="InterPro" id="IPR043131">
    <property type="entry name" value="BCAT-like_N"/>
</dbReference>
<evidence type="ECO:0000256" key="10">
    <source>
        <dbReference type="NCBIfam" id="TIGR03461"/>
    </source>
</evidence>
<keyword evidence="4" id="KW-0663">Pyridoxal phosphate</keyword>
<evidence type="ECO:0000256" key="8">
    <source>
        <dbReference type="ARBA" id="ARBA00035676"/>
    </source>
</evidence>
<dbReference type="InterPro" id="IPR001544">
    <property type="entry name" value="Aminotrans_IV"/>
</dbReference>
<evidence type="ECO:0000256" key="2">
    <source>
        <dbReference type="ARBA" id="ARBA00009320"/>
    </source>
</evidence>
<dbReference type="RefSeq" id="WP_273640465.1">
    <property type="nucleotide sequence ID" value="NZ_JAQQXP010000001.1"/>
</dbReference>
<protein>
    <recommendedName>
        <fullName evidence="8 10">Aminodeoxychorismate lyase</fullName>
        <ecNumber evidence="8 10">4.1.3.38</ecNumber>
    </recommendedName>
</protein>
<dbReference type="Pfam" id="PF01063">
    <property type="entry name" value="Aminotran_4"/>
    <property type="match status" value="1"/>
</dbReference>
<name>A0ABT5L427_9ALTE</name>
<evidence type="ECO:0000256" key="9">
    <source>
        <dbReference type="ARBA" id="ARBA00049529"/>
    </source>
</evidence>
<dbReference type="NCBIfam" id="TIGR03461">
    <property type="entry name" value="pabC_Proteo"/>
    <property type="match status" value="1"/>
</dbReference>
<dbReference type="InterPro" id="IPR050571">
    <property type="entry name" value="Class-IV_PLP-Dep_Aminotrnsfr"/>
</dbReference>
<comment type="pathway">
    <text evidence="7">Cofactor biosynthesis; tetrahydrofolate biosynthesis; 4-aminobenzoate from chorismate: step 2/2.</text>
</comment>
<dbReference type="PANTHER" id="PTHR42743">
    <property type="entry name" value="AMINO-ACID AMINOTRANSFERASE"/>
    <property type="match status" value="1"/>
</dbReference>
<comment type="subunit">
    <text evidence="3">Homodimer.</text>
</comment>
<gene>
    <name evidence="11" type="primary">pabC</name>
    <name evidence="11" type="ORF">OIK42_10885</name>
</gene>
<keyword evidence="12" id="KW-1185">Reference proteome</keyword>
<proteinExistence type="inferred from homology"/>
<reference evidence="11 12" key="1">
    <citation type="submission" date="2022-10" db="EMBL/GenBank/DDBJ databases">
        <title>Alteromonas sp. chi3 Genome sequencing.</title>
        <authorList>
            <person name="Park S."/>
        </authorList>
    </citation>
    <scope>NUCLEOTIDE SEQUENCE [LARGE SCALE GENOMIC DNA]</scope>
    <source>
        <strain evidence="12">chi3</strain>
    </source>
</reference>
<evidence type="ECO:0000313" key="11">
    <source>
        <dbReference type="EMBL" id="MDC8831266.1"/>
    </source>
</evidence>
<evidence type="ECO:0000256" key="3">
    <source>
        <dbReference type="ARBA" id="ARBA00011738"/>
    </source>
</evidence>
<comment type="catalytic activity">
    <reaction evidence="9">
        <text>4-amino-4-deoxychorismate = 4-aminobenzoate + pyruvate + H(+)</text>
        <dbReference type="Rhea" id="RHEA:16201"/>
        <dbReference type="ChEBI" id="CHEBI:15361"/>
        <dbReference type="ChEBI" id="CHEBI:15378"/>
        <dbReference type="ChEBI" id="CHEBI:17836"/>
        <dbReference type="ChEBI" id="CHEBI:58406"/>
        <dbReference type="EC" id="4.1.3.38"/>
    </reaction>
</comment>
<organism evidence="11 12">
    <name type="scientific">Alteromonas gilva</name>
    <dbReference type="NCBI Taxonomy" id="2987522"/>
    <lineage>
        <taxon>Bacteria</taxon>
        <taxon>Pseudomonadati</taxon>
        <taxon>Pseudomonadota</taxon>
        <taxon>Gammaproteobacteria</taxon>
        <taxon>Alteromonadales</taxon>
        <taxon>Alteromonadaceae</taxon>
        <taxon>Alteromonas/Salinimonas group</taxon>
        <taxon>Alteromonas</taxon>
    </lineage>
</organism>
<dbReference type="SUPFAM" id="SSF56752">
    <property type="entry name" value="D-aminoacid aminotransferase-like PLP-dependent enzymes"/>
    <property type="match status" value="1"/>
</dbReference>
<dbReference type="InterPro" id="IPR036038">
    <property type="entry name" value="Aminotransferase-like"/>
</dbReference>
<sequence length="278" mass="30171">MTDTNALATLQQFALNDRLANYGDGVFSTMSVIGGRVALFERHIARLHHDAAKLGLTVSGGALRSLLRNTLAAHRDTTNAVLKCLLGAGVGGRGYARAEAAAPCVALSWHQVPSFYNAWQHQGIHLGTVEVNLAQQPLLAGLKHANRLEQVLIKRALAQTTFDDCVVTDTAGNVIEASAANLFWLDNGKWHTPALQYAGVNGVMRQFILDQLPAVEVGQYGHDAVYRADAAFVCNALMQIVPVRQFSLENHTVQYSLTPVVQLRQSLAAAYEREYSAP</sequence>